<dbReference type="PROSITE" id="PS50011">
    <property type="entry name" value="PROTEIN_KINASE_DOM"/>
    <property type="match status" value="1"/>
</dbReference>
<dbReference type="Pfam" id="PF07714">
    <property type="entry name" value="PK_Tyr_Ser-Thr"/>
    <property type="match status" value="1"/>
</dbReference>
<dbReference type="InterPro" id="IPR051681">
    <property type="entry name" value="Ser/Thr_Kinases-Pseudokinases"/>
</dbReference>
<dbReference type="InterPro" id="IPR008271">
    <property type="entry name" value="Ser/Thr_kinase_AS"/>
</dbReference>
<dbReference type="GO" id="GO:0005524">
    <property type="term" value="F:ATP binding"/>
    <property type="evidence" value="ECO:0007669"/>
    <property type="project" value="InterPro"/>
</dbReference>
<dbReference type="GeneID" id="63822292"/>
<dbReference type="STRING" id="1314785.A0A165B487"/>
<dbReference type="SMART" id="SM00220">
    <property type="entry name" value="S_TKc"/>
    <property type="match status" value="1"/>
</dbReference>
<dbReference type="InterPro" id="IPR000719">
    <property type="entry name" value="Prot_kinase_dom"/>
</dbReference>
<dbReference type="InParanoid" id="A0A165B487"/>
<reference evidence="2 3" key="1">
    <citation type="journal article" date="2016" name="Mol. Biol. Evol.">
        <title>Comparative Genomics of Early-Diverging Mushroom-Forming Fungi Provides Insights into the Origins of Lignocellulose Decay Capabilities.</title>
        <authorList>
            <person name="Nagy L.G."/>
            <person name="Riley R."/>
            <person name="Tritt A."/>
            <person name="Adam C."/>
            <person name="Daum C."/>
            <person name="Floudas D."/>
            <person name="Sun H."/>
            <person name="Yadav J.S."/>
            <person name="Pangilinan J."/>
            <person name="Larsson K.H."/>
            <person name="Matsuura K."/>
            <person name="Barry K."/>
            <person name="Labutti K."/>
            <person name="Kuo R."/>
            <person name="Ohm R.A."/>
            <person name="Bhattacharya S.S."/>
            <person name="Shirouzu T."/>
            <person name="Yoshinaga Y."/>
            <person name="Martin F.M."/>
            <person name="Grigoriev I.V."/>
            <person name="Hibbett D.S."/>
        </authorList>
    </citation>
    <scope>NUCLEOTIDE SEQUENCE [LARGE SCALE GENOMIC DNA]</scope>
    <source>
        <strain evidence="2 3">93-53</strain>
    </source>
</reference>
<keyword evidence="3" id="KW-1185">Reference proteome</keyword>
<dbReference type="OrthoDB" id="2804215at2759"/>
<protein>
    <submittedName>
        <fullName evidence="2">Kinase-like protein</fullName>
    </submittedName>
</protein>
<evidence type="ECO:0000259" key="1">
    <source>
        <dbReference type="PROSITE" id="PS50011"/>
    </source>
</evidence>
<dbReference type="AlphaFoldDB" id="A0A165B487"/>
<dbReference type="InterPro" id="IPR011009">
    <property type="entry name" value="Kinase-like_dom_sf"/>
</dbReference>
<dbReference type="Gene3D" id="1.10.510.10">
    <property type="entry name" value="Transferase(Phosphotransferase) domain 1"/>
    <property type="match status" value="1"/>
</dbReference>
<dbReference type="SUPFAM" id="SSF56112">
    <property type="entry name" value="Protein kinase-like (PK-like)"/>
    <property type="match status" value="1"/>
</dbReference>
<dbReference type="RefSeq" id="XP_040757935.1">
    <property type="nucleotide sequence ID" value="XM_040905262.1"/>
</dbReference>
<keyword evidence="2" id="KW-0808">Transferase</keyword>
<dbReference type="InterPro" id="IPR001245">
    <property type="entry name" value="Ser-Thr/Tyr_kinase_cat_dom"/>
</dbReference>
<evidence type="ECO:0000313" key="3">
    <source>
        <dbReference type="Proteomes" id="UP000076871"/>
    </source>
</evidence>
<proteinExistence type="predicted"/>
<keyword evidence="2" id="KW-0418">Kinase</keyword>
<organism evidence="2 3">
    <name type="scientific">Laetiporus sulphureus 93-53</name>
    <dbReference type="NCBI Taxonomy" id="1314785"/>
    <lineage>
        <taxon>Eukaryota</taxon>
        <taxon>Fungi</taxon>
        <taxon>Dikarya</taxon>
        <taxon>Basidiomycota</taxon>
        <taxon>Agaricomycotina</taxon>
        <taxon>Agaricomycetes</taxon>
        <taxon>Polyporales</taxon>
        <taxon>Laetiporus</taxon>
    </lineage>
</organism>
<dbReference type="PROSITE" id="PS00108">
    <property type="entry name" value="PROTEIN_KINASE_ST"/>
    <property type="match status" value="1"/>
</dbReference>
<accession>A0A165B487</accession>
<dbReference type="Proteomes" id="UP000076871">
    <property type="component" value="Unassembled WGS sequence"/>
</dbReference>
<feature type="domain" description="Protein kinase" evidence="1">
    <location>
        <begin position="35"/>
        <end position="308"/>
    </location>
</feature>
<gene>
    <name evidence="2" type="ORF">LAESUDRAFT_666670</name>
</gene>
<dbReference type="GO" id="GO:0004674">
    <property type="term" value="F:protein serine/threonine kinase activity"/>
    <property type="evidence" value="ECO:0007669"/>
    <property type="project" value="TreeGrafter"/>
</dbReference>
<dbReference type="EMBL" id="KV427693">
    <property type="protein sequence ID" value="KZT00195.1"/>
    <property type="molecule type" value="Genomic_DNA"/>
</dbReference>
<dbReference type="PANTHER" id="PTHR44329">
    <property type="entry name" value="SERINE/THREONINE-PROTEIN KINASE TNNI3K-RELATED"/>
    <property type="match status" value="1"/>
</dbReference>
<name>A0A165B487_9APHY</name>
<sequence length="308" mass="34685">MTERVELLKILRYLCSKVGELPKAIWLPQDAIELERSDGAAARGGFADVYRGTLLVGGQRASVAVKMIREDAGDPARIRAECFKEAVAWRHFKHPHIVPFLGVCLVDSSICLVSSWMTNGTLVRFLRDSHFPENRRIGLLVDVASGLRYLHQHEIAHGDLKGANVLIDRVSPWEYVARIADFGLSTTIETMTRSCGSGTIRWMAPELLDPESFGLEHALPSKEADIYAFAMVMWEVFTEEIPFYESPNDANVISRVFRGERPKRPVGITGSRGPFKDSIWILMEECWKQERDARPPVGVVLDRLCMES</sequence>
<evidence type="ECO:0000313" key="2">
    <source>
        <dbReference type="EMBL" id="KZT00195.1"/>
    </source>
</evidence>